<protein>
    <recommendedName>
        <fullName evidence="4">DUF5673 domain-containing protein</fullName>
    </recommendedName>
</protein>
<evidence type="ECO:0000313" key="2">
    <source>
        <dbReference type="EMBL" id="OGG95690.1"/>
    </source>
</evidence>
<comment type="caution">
    <text evidence="2">The sequence shown here is derived from an EMBL/GenBank/DDBJ whole genome shotgun (WGS) entry which is preliminary data.</text>
</comment>
<name>A0A1F6GC58_9BACT</name>
<organism evidence="2 3">
    <name type="scientific">Candidatus Kuenenbacteria bacterium RBG_16_41_7</name>
    <dbReference type="NCBI Taxonomy" id="1798560"/>
    <lineage>
        <taxon>Bacteria</taxon>
        <taxon>Candidatus Kueneniibacteriota</taxon>
    </lineage>
</organism>
<evidence type="ECO:0008006" key="4">
    <source>
        <dbReference type="Google" id="ProtNLM"/>
    </source>
</evidence>
<proteinExistence type="predicted"/>
<dbReference type="EMBL" id="MFMV01000045">
    <property type="protein sequence ID" value="OGG95690.1"/>
    <property type="molecule type" value="Genomic_DNA"/>
</dbReference>
<feature type="transmembrane region" description="Helical" evidence="1">
    <location>
        <begin position="66"/>
        <end position="82"/>
    </location>
</feature>
<gene>
    <name evidence="2" type="ORF">A2V95_02665</name>
</gene>
<dbReference type="Proteomes" id="UP000178149">
    <property type="component" value="Unassembled WGS sequence"/>
</dbReference>
<keyword evidence="1" id="KW-0812">Transmembrane</keyword>
<keyword evidence="1" id="KW-1133">Transmembrane helix</keyword>
<sequence length="179" mass="21245">MGFCVKIILVKIKSKTMPEEKHYDKIEPISWFFPEHEKYERSRRWYVIAAIITAGFFLYAALSANWLFALIIIMVVMVMFINHHRLPRQIEFIIDHEGVKIGEKQYQYNEIKIFWLVYNPPATKKIFFVFKSSVRPILSVPIDKENPINIRAFLRQHLAEDLEQEAEPFSEAMGRILKI</sequence>
<dbReference type="AlphaFoldDB" id="A0A1F6GC58"/>
<evidence type="ECO:0000313" key="3">
    <source>
        <dbReference type="Proteomes" id="UP000178149"/>
    </source>
</evidence>
<feature type="transmembrane region" description="Helical" evidence="1">
    <location>
        <begin position="44"/>
        <end position="60"/>
    </location>
</feature>
<evidence type="ECO:0000256" key="1">
    <source>
        <dbReference type="SAM" id="Phobius"/>
    </source>
</evidence>
<keyword evidence="1" id="KW-0472">Membrane</keyword>
<reference evidence="2 3" key="1">
    <citation type="journal article" date="2016" name="Nat. Commun.">
        <title>Thousands of microbial genomes shed light on interconnected biogeochemical processes in an aquifer system.</title>
        <authorList>
            <person name="Anantharaman K."/>
            <person name="Brown C.T."/>
            <person name="Hug L.A."/>
            <person name="Sharon I."/>
            <person name="Castelle C.J."/>
            <person name="Probst A.J."/>
            <person name="Thomas B.C."/>
            <person name="Singh A."/>
            <person name="Wilkins M.J."/>
            <person name="Karaoz U."/>
            <person name="Brodie E.L."/>
            <person name="Williams K.H."/>
            <person name="Hubbard S.S."/>
            <person name="Banfield J.F."/>
        </authorList>
    </citation>
    <scope>NUCLEOTIDE SEQUENCE [LARGE SCALE GENOMIC DNA]</scope>
</reference>
<accession>A0A1F6GC58</accession>